<accession>A0A2S7SY74</accession>
<sequence length="225" mass="25626">MKERLFTLLLLIATYTLHAQSLISFKESKQLSILAFLKTASGSGDMSRTLAEYIAKNVPAEDKVKFAAVIEDYRNLGLDYSYTIPGYPDSRPRPRTTMDLINIAAVQAKDEREFMQRIVGLLPNETWLQLRKVMNDVAPYYDKILGKPYTKAMSGQLAALQQYNTRLDNIFNKLSHFYGSTWSKDVPFTVAYTPCLEREATLLQPLIVIVLFLLCLPKKRIMICG</sequence>
<proteinExistence type="predicted"/>
<protein>
    <submittedName>
        <fullName evidence="1">Uncharacterized protein</fullName>
    </submittedName>
</protein>
<gene>
    <name evidence="1" type="ORF">CJD36_008730</name>
</gene>
<keyword evidence="2" id="KW-1185">Reference proteome</keyword>
<dbReference type="AlphaFoldDB" id="A0A2S7SY74"/>
<dbReference type="RefSeq" id="WP_105038749.1">
    <property type="nucleotide sequence ID" value="NZ_PPSL01000002.1"/>
</dbReference>
<name>A0A2S7SY74_9BACT</name>
<organism evidence="1 2">
    <name type="scientific">Flavipsychrobacter stenotrophus</name>
    <dbReference type="NCBI Taxonomy" id="2077091"/>
    <lineage>
        <taxon>Bacteria</taxon>
        <taxon>Pseudomonadati</taxon>
        <taxon>Bacteroidota</taxon>
        <taxon>Chitinophagia</taxon>
        <taxon>Chitinophagales</taxon>
        <taxon>Chitinophagaceae</taxon>
        <taxon>Flavipsychrobacter</taxon>
    </lineage>
</organism>
<comment type="caution">
    <text evidence="1">The sequence shown here is derived from an EMBL/GenBank/DDBJ whole genome shotgun (WGS) entry which is preliminary data.</text>
</comment>
<dbReference type="OrthoDB" id="861310at2"/>
<dbReference type="Proteomes" id="UP000239872">
    <property type="component" value="Unassembled WGS sequence"/>
</dbReference>
<evidence type="ECO:0000313" key="1">
    <source>
        <dbReference type="EMBL" id="PQJ11869.1"/>
    </source>
</evidence>
<evidence type="ECO:0000313" key="2">
    <source>
        <dbReference type="Proteomes" id="UP000239872"/>
    </source>
</evidence>
<reference evidence="1 2" key="1">
    <citation type="submission" date="2018-01" db="EMBL/GenBank/DDBJ databases">
        <title>A novel member of the phylum Bacteroidetes isolated from glacier ice.</title>
        <authorList>
            <person name="Liu Q."/>
            <person name="Xin Y.-H."/>
        </authorList>
    </citation>
    <scope>NUCLEOTIDE SEQUENCE [LARGE SCALE GENOMIC DNA]</scope>
    <source>
        <strain evidence="1 2">RB1R16</strain>
    </source>
</reference>
<dbReference type="EMBL" id="PPSL01000002">
    <property type="protein sequence ID" value="PQJ11869.1"/>
    <property type="molecule type" value="Genomic_DNA"/>
</dbReference>